<protein>
    <recommendedName>
        <fullName evidence="2">BTB domain-containing protein</fullName>
    </recommendedName>
</protein>
<dbReference type="EMBL" id="KZ772685">
    <property type="protein sequence ID" value="PTQ45820.1"/>
    <property type="molecule type" value="Genomic_DNA"/>
</dbReference>
<dbReference type="GO" id="GO:0043161">
    <property type="term" value="P:proteasome-mediated ubiquitin-dependent protein catabolic process"/>
    <property type="evidence" value="ECO:0000318"/>
    <property type="project" value="GO_Central"/>
</dbReference>
<feature type="domain" description="BTB" evidence="2">
    <location>
        <begin position="71"/>
        <end position="139"/>
    </location>
</feature>
<dbReference type="InterPro" id="IPR011333">
    <property type="entry name" value="SKP1/BTB/POZ_sf"/>
</dbReference>
<dbReference type="GO" id="GO:0030162">
    <property type="term" value="P:regulation of proteolysis"/>
    <property type="evidence" value="ECO:0000318"/>
    <property type="project" value="GO_Central"/>
</dbReference>
<evidence type="ECO:0000313" key="4">
    <source>
        <dbReference type="Proteomes" id="UP000244005"/>
    </source>
</evidence>
<comment type="pathway">
    <text evidence="1">Protein modification; protein ubiquitination.</text>
</comment>
<dbReference type="SUPFAM" id="SSF54695">
    <property type="entry name" value="POZ domain"/>
    <property type="match status" value="1"/>
</dbReference>
<dbReference type="Pfam" id="PF00651">
    <property type="entry name" value="BTB"/>
    <property type="match status" value="1"/>
</dbReference>
<name>A0A2R6XI89_MARPO</name>
<dbReference type="CDD" id="cd18186">
    <property type="entry name" value="BTB_POZ_ZBTB_KLHL-like"/>
    <property type="match status" value="1"/>
</dbReference>
<gene>
    <name evidence="3" type="ORF">MARPO_0013s0052</name>
</gene>
<organism evidence="3 4">
    <name type="scientific">Marchantia polymorpha</name>
    <name type="common">Common liverwort</name>
    <name type="synonym">Marchantia aquatica</name>
    <dbReference type="NCBI Taxonomy" id="3197"/>
    <lineage>
        <taxon>Eukaryota</taxon>
        <taxon>Viridiplantae</taxon>
        <taxon>Streptophyta</taxon>
        <taxon>Embryophyta</taxon>
        <taxon>Marchantiophyta</taxon>
        <taxon>Marchantiopsida</taxon>
        <taxon>Marchantiidae</taxon>
        <taxon>Marchantiales</taxon>
        <taxon>Marchantiaceae</taxon>
        <taxon>Marchantia</taxon>
    </lineage>
</organism>
<sequence length="214" mass="24312">MDFIERGFNCSRQCRVYLRLPKNSQETPLCGVCTPQLNEAFVGSKYAESAQKKVRFLQAYSPGPLSPLFRGDVTFVGCDLVPVFAHRFIMAGKSTVFGKMFDIDMKEKEIGTVQVDDADAPVLRSMVNFCYTAEILFTEEASVEEVMKLAHKYDISELKEVCESELCEGINEENLCTRLRLAHIYDIKTLNAVGVKFFKDNFDDVYPSVVERLR</sequence>
<dbReference type="PROSITE" id="PS50097">
    <property type="entry name" value="BTB"/>
    <property type="match status" value="1"/>
</dbReference>
<dbReference type="PANTHER" id="PTHR24413">
    <property type="entry name" value="SPECKLE-TYPE POZ PROTEIN"/>
    <property type="match status" value="1"/>
</dbReference>
<keyword evidence="4" id="KW-1185">Reference proteome</keyword>
<dbReference type="Gene3D" id="3.30.710.10">
    <property type="entry name" value="Potassium Channel Kv1.1, Chain A"/>
    <property type="match status" value="1"/>
</dbReference>
<evidence type="ECO:0000256" key="1">
    <source>
        <dbReference type="ARBA" id="ARBA00004906"/>
    </source>
</evidence>
<dbReference type="GO" id="GO:0005737">
    <property type="term" value="C:cytoplasm"/>
    <property type="evidence" value="ECO:0000318"/>
    <property type="project" value="GO_Central"/>
</dbReference>
<reference evidence="4" key="1">
    <citation type="journal article" date="2017" name="Cell">
        <title>Insights into land plant evolution garnered from the Marchantia polymorpha genome.</title>
        <authorList>
            <person name="Bowman J.L."/>
            <person name="Kohchi T."/>
            <person name="Yamato K.T."/>
            <person name="Jenkins J."/>
            <person name="Shu S."/>
            <person name="Ishizaki K."/>
            <person name="Yamaoka S."/>
            <person name="Nishihama R."/>
            <person name="Nakamura Y."/>
            <person name="Berger F."/>
            <person name="Adam C."/>
            <person name="Aki S.S."/>
            <person name="Althoff F."/>
            <person name="Araki T."/>
            <person name="Arteaga-Vazquez M.A."/>
            <person name="Balasubrmanian S."/>
            <person name="Barry K."/>
            <person name="Bauer D."/>
            <person name="Boehm C.R."/>
            <person name="Briginshaw L."/>
            <person name="Caballero-Perez J."/>
            <person name="Catarino B."/>
            <person name="Chen F."/>
            <person name="Chiyoda S."/>
            <person name="Chovatia M."/>
            <person name="Davies K.M."/>
            <person name="Delmans M."/>
            <person name="Demura T."/>
            <person name="Dierschke T."/>
            <person name="Dolan L."/>
            <person name="Dorantes-Acosta A.E."/>
            <person name="Eklund D.M."/>
            <person name="Florent S.N."/>
            <person name="Flores-Sandoval E."/>
            <person name="Fujiyama A."/>
            <person name="Fukuzawa H."/>
            <person name="Galik B."/>
            <person name="Grimanelli D."/>
            <person name="Grimwood J."/>
            <person name="Grossniklaus U."/>
            <person name="Hamada T."/>
            <person name="Haseloff J."/>
            <person name="Hetherington A.J."/>
            <person name="Higo A."/>
            <person name="Hirakawa Y."/>
            <person name="Hundley H.N."/>
            <person name="Ikeda Y."/>
            <person name="Inoue K."/>
            <person name="Inoue S.I."/>
            <person name="Ishida S."/>
            <person name="Jia Q."/>
            <person name="Kakita M."/>
            <person name="Kanazawa T."/>
            <person name="Kawai Y."/>
            <person name="Kawashima T."/>
            <person name="Kennedy M."/>
            <person name="Kinose K."/>
            <person name="Kinoshita T."/>
            <person name="Kohara Y."/>
            <person name="Koide E."/>
            <person name="Komatsu K."/>
            <person name="Kopischke S."/>
            <person name="Kubo M."/>
            <person name="Kyozuka J."/>
            <person name="Lagercrantz U."/>
            <person name="Lin S.S."/>
            <person name="Lindquist E."/>
            <person name="Lipzen A.M."/>
            <person name="Lu C.W."/>
            <person name="De Luna E."/>
            <person name="Martienssen R.A."/>
            <person name="Minamino N."/>
            <person name="Mizutani M."/>
            <person name="Mizutani M."/>
            <person name="Mochizuki N."/>
            <person name="Monte I."/>
            <person name="Mosher R."/>
            <person name="Nagasaki H."/>
            <person name="Nakagami H."/>
            <person name="Naramoto S."/>
            <person name="Nishitani K."/>
            <person name="Ohtani M."/>
            <person name="Okamoto T."/>
            <person name="Okumura M."/>
            <person name="Phillips J."/>
            <person name="Pollak B."/>
            <person name="Reinders A."/>
            <person name="Rovekamp M."/>
            <person name="Sano R."/>
            <person name="Sawa S."/>
            <person name="Schmid M.W."/>
            <person name="Shirakawa M."/>
            <person name="Solano R."/>
            <person name="Spunde A."/>
            <person name="Suetsugu N."/>
            <person name="Sugano S."/>
            <person name="Sugiyama A."/>
            <person name="Sun R."/>
            <person name="Suzuki Y."/>
            <person name="Takenaka M."/>
            <person name="Takezawa D."/>
            <person name="Tomogane H."/>
            <person name="Tsuzuki M."/>
            <person name="Ueda T."/>
            <person name="Umeda M."/>
            <person name="Ward J.M."/>
            <person name="Watanabe Y."/>
            <person name="Yazaki K."/>
            <person name="Yokoyama R."/>
            <person name="Yoshitake Y."/>
            <person name="Yotsui I."/>
            <person name="Zachgo S."/>
            <person name="Schmutz J."/>
        </authorList>
    </citation>
    <scope>NUCLEOTIDE SEQUENCE [LARGE SCALE GENOMIC DNA]</scope>
    <source>
        <strain evidence="4">Tak-1</strain>
    </source>
</reference>
<evidence type="ECO:0000259" key="2">
    <source>
        <dbReference type="PROSITE" id="PS50097"/>
    </source>
</evidence>
<dbReference type="InterPro" id="IPR000210">
    <property type="entry name" value="BTB/POZ_dom"/>
</dbReference>
<proteinExistence type="predicted"/>
<dbReference type="Gramene" id="Mp8g07410.1">
    <property type="protein sequence ID" value="Mp8g07410.1.cds"/>
    <property type="gene ID" value="Mp8g07410"/>
</dbReference>
<dbReference type="OrthoDB" id="6359816at2759"/>
<dbReference type="Proteomes" id="UP000244005">
    <property type="component" value="Unassembled WGS sequence"/>
</dbReference>
<dbReference type="GO" id="GO:0031625">
    <property type="term" value="F:ubiquitin protein ligase binding"/>
    <property type="evidence" value="ECO:0000318"/>
    <property type="project" value="GO_Central"/>
</dbReference>
<accession>A0A2R6XI89</accession>
<evidence type="ECO:0000313" key="3">
    <source>
        <dbReference type="EMBL" id="PTQ45820.1"/>
    </source>
</evidence>
<dbReference type="SMART" id="SM00225">
    <property type="entry name" value="BTB"/>
    <property type="match status" value="1"/>
</dbReference>
<dbReference type="AlphaFoldDB" id="A0A2R6XI89"/>